<proteinExistence type="predicted"/>
<dbReference type="AlphaFoldDB" id="A0A0F7EIY2"/>
<organism evidence="1">
    <name type="scientific">Brevibacillus laterosporus</name>
    <name type="common">Bacillus laterosporus</name>
    <dbReference type="NCBI Taxonomy" id="1465"/>
    <lineage>
        <taxon>Bacteria</taxon>
        <taxon>Bacillati</taxon>
        <taxon>Bacillota</taxon>
        <taxon>Bacilli</taxon>
        <taxon>Bacillales</taxon>
        <taxon>Paenibacillaceae</taxon>
        <taxon>Brevibacillus</taxon>
    </lineage>
</organism>
<accession>A0A0F7EIY2</accession>
<reference evidence="1" key="1">
    <citation type="submission" date="2015-03" db="EMBL/GenBank/DDBJ databases">
        <title>MIGS Cultured Bacterial/Archaeal sample from Brevibacillus laterosporus.</title>
        <authorList>
            <person name="Zeng D."/>
            <person name="Zhu L."/>
            <person name="Dong G."/>
            <person name="Ye W."/>
            <person name="Ren D."/>
            <person name="Wu L."/>
            <person name="Xu J."/>
            <person name="Li G."/>
            <person name="Guo L."/>
        </authorList>
    </citation>
    <scope>NUCLEOTIDE SEQUENCE</scope>
    <source>
        <strain evidence="1">B9</strain>
        <plasmid evidence="1">unnamed2</plasmid>
    </source>
</reference>
<dbReference type="SUPFAM" id="SSF140500">
    <property type="entry name" value="BAS1536-like"/>
    <property type="match status" value="1"/>
</dbReference>
<dbReference type="Pfam" id="PF09388">
    <property type="entry name" value="SpoOE-like"/>
    <property type="match status" value="1"/>
</dbReference>
<gene>
    <name evidence="1" type="ORF">EX87_18405</name>
</gene>
<dbReference type="GO" id="GO:0043937">
    <property type="term" value="P:regulation of sporulation"/>
    <property type="evidence" value="ECO:0007669"/>
    <property type="project" value="InterPro"/>
</dbReference>
<name>A0A0F7EIY2_BRELA</name>
<protein>
    <submittedName>
        <fullName evidence="1">Sporulation protein Spo0E</fullName>
    </submittedName>
</protein>
<sequence length="82" mass="9626">MEPKQLKIRTNVPEPLEDEIELQKVINQLKNELVQLVSEKGSFLDHSVIHLSQTLDTYILQMQKRKIHSTSFFSTSLLWQYA</sequence>
<dbReference type="RefSeq" id="WP_031414698.1">
    <property type="nucleotide sequence ID" value="NZ_CP011076.1"/>
</dbReference>
<dbReference type="EMBL" id="CP011076">
    <property type="protein sequence ID" value="AKF95622.1"/>
    <property type="molecule type" value="Genomic_DNA"/>
</dbReference>
<geneLocation type="plasmid" evidence="1">
    <name>unnamed2</name>
</geneLocation>
<keyword evidence="1" id="KW-0614">Plasmid</keyword>
<dbReference type="InterPro" id="IPR037208">
    <property type="entry name" value="Spo0E-like_sf"/>
</dbReference>
<dbReference type="InterPro" id="IPR018540">
    <property type="entry name" value="Spo0E-like"/>
</dbReference>
<dbReference type="InterPro" id="IPR036638">
    <property type="entry name" value="HLH_DNA-bd_sf"/>
</dbReference>
<dbReference type="Gene3D" id="4.10.280.10">
    <property type="entry name" value="Helix-loop-helix DNA-binding domain"/>
    <property type="match status" value="1"/>
</dbReference>
<evidence type="ECO:0000313" key="1">
    <source>
        <dbReference type="EMBL" id="AKF95622.1"/>
    </source>
</evidence>
<dbReference type="GO" id="GO:0046983">
    <property type="term" value="F:protein dimerization activity"/>
    <property type="evidence" value="ECO:0007669"/>
    <property type="project" value="InterPro"/>
</dbReference>